<dbReference type="EMBL" id="NJBO01000005">
    <property type="protein sequence ID" value="TKJ43297.1"/>
    <property type="molecule type" value="Genomic_DNA"/>
</dbReference>
<keyword evidence="5" id="KW-0862">Zinc</keyword>
<dbReference type="SFLD" id="SFLDF00407">
    <property type="entry name" value="phosphomethylpyrimidine_syntha"/>
    <property type="match status" value="1"/>
</dbReference>
<dbReference type="Proteomes" id="UP000317778">
    <property type="component" value="Unassembled WGS sequence"/>
</dbReference>
<dbReference type="PANTHER" id="PTHR30557:SF1">
    <property type="entry name" value="PHOSPHOMETHYLPYRIMIDINE SYNTHASE, CHLOROPLASTIC"/>
    <property type="match status" value="1"/>
</dbReference>
<protein>
    <recommendedName>
        <fullName evidence="9">Phosphomethylpyrimidine synthase</fullName>
        <ecNumber evidence="9">4.1.99.17</ecNumber>
    </recommendedName>
</protein>
<evidence type="ECO:0000313" key="10">
    <source>
        <dbReference type="EMBL" id="TKJ43297.1"/>
    </source>
</evidence>
<dbReference type="GO" id="GO:0005829">
    <property type="term" value="C:cytosol"/>
    <property type="evidence" value="ECO:0007669"/>
    <property type="project" value="TreeGrafter"/>
</dbReference>
<keyword evidence="8" id="KW-0456">Lyase</keyword>
<dbReference type="AlphaFoldDB" id="A0A532V8I4"/>
<dbReference type="Gene3D" id="6.10.250.620">
    <property type="match status" value="1"/>
</dbReference>
<evidence type="ECO:0000256" key="5">
    <source>
        <dbReference type="ARBA" id="ARBA00022833"/>
    </source>
</evidence>
<keyword evidence="3" id="KW-0949">S-adenosyl-L-methionine</keyword>
<dbReference type="Pfam" id="PF01964">
    <property type="entry name" value="ThiC_Rad_SAM"/>
    <property type="match status" value="1"/>
</dbReference>
<keyword evidence="6" id="KW-0408">Iron</keyword>
<keyword evidence="4" id="KW-0479">Metal-binding</keyword>
<dbReference type="EC" id="4.1.99.17" evidence="9"/>
<evidence type="ECO:0000313" key="11">
    <source>
        <dbReference type="Proteomes" id="UP000317778"/>
    </source>
</evidence>
<dbReference type="InterPro" id="IPR002817">
    <property type="entry name" value="ThiC/BzaA/B"/>
</dbReference>
<evidence type="ECO:0000256" key="2">
    <source>
        <dbReference type="ARBA" id="ARBA00022485"/>
    </source>
</evidence>
<evidence type="ECO:0000256" key="3">
    <source>
        <dbReference type="ARBA" id="ARBA00022691"/>
    </source>
</evidence>
<evidence type="ECO:0000256" key="7">
    <source>
        <dbReference type="ARBA" id="ARBA00023014"/>
    </source>
</evidence>
<dbReference type="NCBIfam" id="NF009895">
    <property type="entry name" value="PRK13352.1"/>
    <property type="match status" value="1"/>
</dbReference>
<dbReference type="SFLD" id="SFLDS00113">
    <property type="entry name" value="Radical_SAM_Phosphomethylpyrim"/>
    <property type="match status" value="1"/>
</dbReference>
<dbReference type="Gene3D" id="3.20.20.540">
    <property type="entry name" value="Radical SAM ThiC family, central domain"/>
    <property type="match status" value="1"/>
</dbReference>
<proteinExistence type="predicted"/>
<dbReference type="SFLD" id="SFLDG01114">
    <property type="entry name" value="phosphomethylpyrimidine_syntha"/>
    <property type="match status" value="1"/>
</dbReference>
<accession>A0A532V8I4</accession>
<evidence type="ECO:0000256" key="9">
    <source>
        <dbReference type="NCBIfam" id="TIGR00190"/>
    </source>
</evidence>
<keyword evidence="2" id="KW-0004">4Fe-4S</keyword>
<keyword evidence="7" id="KW-0411">Iron-sulfur</keyword>
<dbReference type="GO" id="GO:0070284">
    <property type="term" value="F:phosphomethylpyrimidine synthase activity"/>
    <property type="evidence" value="ECO:0007669"/>
    <property type="project" value="UniProtKB-EC"/>
</dbReference>
<name>A0A532V8I4_UNCT6</name>
<dbReference type="PANTHER" id="PTHR30557">
    <property type="entry name" value="THIAMINE BIOSYNTHESIS PROTEIN THIC"/>
    <property type="match status" value="1"/>
</dbReference>
<evidence type="ECO:0000256" key="8">
    <source>
        <dbReference type="ARBA" id="ARBA00023239"/>
    </source>
</evidence>
<dbReference type="GO" id="GO:0051539">
    <property type="term" value="F:4 iron, 4 sulfur cluster binding"/>
    <property type="evidence" value="ECO:0007669"/>
    <property type="project" value="UniProtKB-KW"/>
</dbReference>
<dbReference type="FunFam" id="3.20.20.540:FF:000001">
    <property type="entry name" value="Phosphomethylpyrimidine synthase"/>
    <property type="match status" value="1"/>
</dbReference>
<dbReference type="GO" id="GO:0009228">
    <property type="term" value="P:thiamine biosynthetic process"/>
    <property type="evidence" value="ECO:0007669"/>
    <property type="project" value="UniProtKB-UniRule"/>
</dbReference>
<evidence type="ECO:0000256" key="4">
    <source>
        <dbReference type="ARBA" id="ARBA00022723"/>
    </source>
</evidence>
<dbReference type="NCBIfam" id="TIGR00190">
    <property type="entry name" value="thiC"/>
    <property type="match status" value="1"/>
</dbReference>
<evidence type="ECO:0000256" key="6">
    <source>
        <dbReference type="ARBA" id="ARBA00023004"/>
    </source>
</evidence>
<gene>
    <name evidence="10" type="ORF">CEE36_04490</name>
</gene>
<dbReference type="InterPro" id="IPR038521">
    <property type="entry name" value="ThiC/Bza_core_dom"/>
</dbReference>
<evidence type="ECO:0000256" key="1">
    <source>
        <dbReference type="ARBA" id="ARBA00001966"/>
    </source>
</evidence>
<sequence>MLTDEVLVKKVAVSEGVDEEVVSHGLTEGTIVIPYNRRRPRQIEPVGIGKGLRTKVNANIGTSPSIADAENEKAKLHAAIDAGADTVMDLSTGGDIDKVRRMVVAESTVPVGTVPIYQAACDSPKLKKSLVELSVDEIFAGIRKHLEDGVDFLTVHTGLTRAGVERLRNRKRLAGIVSRGGAMMVEWMMFNKAENPLAEYFDRLLDLTGEFGACLSLGDGLRPGALADASDRPQIQELLIIGEQVDRARAAGVQAMVEGPGHVPLDQIEMNVKLQKEICHGAPFYVLGPLVTDVAPGYDHIVSAIGGAIAGMHGADFLCYVTPSEHLGLPDADDVRVGTIVSRIAAHAADIAKYPQRARKWDEEMSKLRERFKWDEMIKASLDPAEARKRFDRYPKQAEDVCTMCGEFCAIKHSREALGG</sequence>
<comment type="caution">
    <text evidence="10">The sequence shown here is derived from an EMBL/GenBank/DDBJ whole genome shotgun (WGS) entry which is preliminary data.</text>
</comment>
<comment type="cofactor">
    <cofactor evidence="1">
        <name>[4Fe-4S] cluster</name>
        <dbReference type="ChEBI" id="CHEBI:49883"/>
    </cofactor>
</comment>
<organism evidence="10 11">
    <name type="scientific">candidate division TA06 bacterium B3_TA06</name>
    <dbReference type="NCBI Taxonomy" id="2012487"/>
    <lineage>
        <taxon>Bacteria</taxon>
        <taxon>Bacteria division TA06</taxon>
    </lineage>
</organism>
<dbReference type="GO" id="GO:0046872">
    <property type="term" value="F:metal ion binding"/>
    <property type="evidence" value="ECO:0007669"/>
    <property type="project" value="UniProtKB-KW"/>
</dbReference>
<reference evidence="10 11" key="1">
    <citation type="submission" date="2017-06" db="EMBL/GenBank/DDBJ databases">
        <title>Novel microbial phyla capable of carbon fixation and sulfur reduction in deep-sea sediments.</title>
        <authorList>
            <person name="Huang J."/>
            <person name="Baker B."/>
            <person name="Wang Y."/>
        </authorList>
    </citation>
    <scope>NUCLEOTIDE SEQUENCE [LARGE SCALE GENOMIC DNA]</scope>
    <source>
        <strain evidence="10">B3_TA06</strain>
    </source>
</reference>